<organism evidence="2 3">
    <name type="scientific">Bursaphelenchus okinawaensis</name>
    <dbReference type="NCBI Taxonomy" id="465554"/>
    <lineage>
        <taxon>Eukaryota</taxon>
        <taxon>Metazoa</taxon>
        <taxon>Ecdysozoa</taxon>
        <taxon>Nematoda</taxon>
        <taxon>Chromadorea</taxon>
        <taxon>Rhabditida</taxon>
        <taxon>Tylenchina</taxon>
        <taxon>Tylenchomorpha</taxon>
        <taxon>Aphelenchoidea</taxon>
        <taxon>Aphelenchoididae</taxon>
        <taxon>Bursaphelenchus</taxon>
    </lineage>
</organism>
<evidence type="ECO:0000313" key="3">
    <source>
        <dbReference type="Proteomes" id="UP000614601"/>
    </source>
</evidence>
<comment type="caution">
    <text evidence="2">The sequence shown here is derived from an EMBL/GenBank/DDBJ whole genome shotgun (WGS) entry which is preliminary data.</text>
</comment>
<keyword evidence="1" id="KW-0732">Signal</keyword>
<dbReference type="OrthoDB" id="5851731at2759"/>
<evidence type="ECO:0000256" key="1">
    <source>
        <dbReference type="SAM" id="SignalP"/>
    </source>
</evidence>
<reference evidence="2" key="1">
    <citation type="submission" date="2020-09" db="EMBL/GenBank/DDBJ databases">
        <authorList>
            <person name="Kikuchi T."/>
        </authorList>
    </citation>
    <scope>NUCLEOTIDE SEQUENCE</scope>
    <source>
        <strain evidence="2">SH1</strain>
    </source>
</reference>
<dbReference type="EMBL" id="CAJFCW020000004">
    <property type="protein sequence ID" value="CAG9112709.1"/>
    <property type="molecule type" value="Genomic_DNA"/>
</dbReference>
<feature type="signal peptide" evidence="1">
    <location>
        <begin position="1"/>
        <end position="19"/>
    </location>
</feature>
<feature type="chain" id="PRO_5036221198" evidence="1">
    <location>
        <begin position="20"/>
        <end position="85"/>
    </location>
</feature>
<sequence>MRPLYVLTVLILILNSTESFRFHRKLTHTSPILNRLDQKHRMGKRVHNLSLLRLGKLFRTSQQVKRDDEDRSMPKLLLILRNRTV</sequence>
<name>A0A811KST3_9BILA</name>
<gene>
    <name evidence="2" type="ORF">BOKJ2_LOCUS8534</name>
</gene>
<proteinExistence type="predicted"/>
<protein>
    <submittedName>
        <fullName evidence="2">Uncharacterized protein</fullName>
    </submittedName>
</protein>
<dbReference type="Proteomes" id="UP000783686">
    <property type="component" value="Unassembled WGS sequence"/>
</dbReference>
<keyword evidence="3" id="KW-1185">Reference proteome</keyword>
<dbReference type="AlphaFoldDB" id="A0A811KST3"/>
<dbReference type="EMBL" id="CAJFDH010000004">
    <property type="protein sequence ID" value="CAD5219618.1"/>
    <property type="molecule type" value="Genomic_DNA"/>
</dbReference>
<evidence type="ECO:0000313" key="2">
    <source>
        <dbReference type="EMBL" id="CAD5219618.1"/>
    </source>
</evidence>
<accession>A0A811KST3</accession>
<dbReference type="Proteomes" id="UP000614601">
    <property type="component" value="Unassembled WGS sequence"/>
</dbReference>